<evidence type="ECO:0000256" key="4">
    <source>
        <dbReference type="ARBA" id="ARBA00040075"/>
    </source>
</evidence>
<dbReference type="PANTHER" id="PTHR10825:SF29">
    <property type="entry name" value="POLYCOMB GROUP RING FINGER PROTEIN 1"/>
    <property type="match status" value="1"/>
</dbReference>
<dbReference type="PROSITE" id="PS00518">
    <property type="entry name" value="ZF_RING_1"/>
    <property type="match status" value="1"/>
</dbReference>
<evidence type="ECO:0000313" key="7">
    <source>
        <dbReference type="EMBL" id="CAK8686424.1"/>
    </source>
</evidence>
<evidence type="ECO:0000256" key="5">
    <source>
        <dbReference type="PROSITE-ProRule" id="PRU00175"/>
    </source>
</evidence>
<evidence type="ECO:0000313" key="8">
    <source>
        <dbReference type="Proteomes" id="UP001642483"/>
    </source>
</evidence>
<name>A0ABP0G3K6_CLALP</name>
<evidence type="ECO:0000256" key="1">
    <source>
        <dbReference type="ARBA" id="ARBA00022723"/>
    </source>
</evidence>
<keyword evidence="3" id="KW-0862">Zinc</keyword>
<keyword evidence="8" id="KW-1185">Reference proteome</keyword>
<dbReference type="SMART" id="SM00184">
    <property type="entry name" value="RING"/>
    <property type="match status" value="1"/>
</dbReference>
<reference evidence="7 8" key="1">
    <citation type="submission" date="2024-02" db="EMBL/GenBank/DDBJ databases">
        <authorList>
            <person name="Daric V."/>
            <person name="Darras S."/>
        </authorList>
    </citation>
    <scope>NUCLEOTIDE SEQUENCE [LARGE SCALE GENOMIC DNA]</scope>
</reference>
<dbReference type="SUPFAM" id="SSF57850">
    <property type="entry name" value="RING/U-box"/>
    <property type="match status" value="1"/>
</dbReference>
<evidence type="ECO:0000256" key="2">
    <source>
        <dbReference type="ARBA" id="ARBA00022771"/>
    </source>
</evidence>
<feature type="domain" description="RING-type" evidence="6">
    <location>
        <begin position="33"/>
        <end position="71"/>
    </location>
</feature>
<dbReference type="Pfam" id="PF13923">
    <property type="entry name" value="zf-C3HC4_2"/>
    <property type="match status" value="1"/>
</dbReference>
<dbReference type="Gene3D" id="3.30.40.10">
    <property type="entry name" value="Zinc/RING finger domain, C3HC4 (zinc finger)"/>
    <property type="match status" value="1"/>
</dbReference>
<gene>
    <name evidence="7" type="ORF">CVLEPA_LOCUS18354</name>
</gene>
<proteinExistence type="predicted"/>
<keyword evidence="1" id="KW-0479">Metal-binding</keyword>
<keyword evidence="2 5" id="KW-0863">Zinc-finger</keyword>
<dbReference type="InterPro" id="IPR001841">
    <property type="entry name" value="Znf_RING"/>
</dbReference>
<comment type="caution">
    <text evidence="7">The sequence shown here is derived from an EMBL/GenBank/DDBJ whole genome shotgun (WGS) entry which is preliminary data.</text>
</comment>
<dbReference type="Gene3D" id="3.10.20.90">
    <property type="entry name" value="Phosphatidylinositol 3-kinase Catalytic Subunit, Chain A, domain 1"/>
    <property type="match status" value="1"/>
</dbReference>
<dbReference type="InterPro" id="IPR013083">
    <property type="entry name" value="Znf_RING/FYVE/PHD"/>
</dbReference>
<dbReference type="EMBL" id="CAWYQH010000102">
    <property type="protein sequence ID" value="CAK8686424.1"/>
    <property type="molecule type" value="Genomic_DNA"/>
</dbReference>
<protein>
    <recommendedName>
        <fullName evidence="4">Polycomb group RING finger protein 1</fullName>
    </recommendedName>
</protein>
<accession>A0ABP0G3K6</accession>
<organism evidence="7 8">
    <name type="scientific">Clavelina lepadiformis</name>
    <name type="common">Light-bulb sea squirt</name>
    <name type="synonym">Ascidia lepadiformis</name>
    <dbReference type="NCBI Taxonomy" id="159417"/>
    <lineage>
        <taxon>Eukaryota</taxon>
        <taxon>Metazoa</taxon>
        <taxon>Chordata</taxon>
        <taxon>Tunicata</taxon>
        <taxon>Ascidiacea</taxon>
        <taxon>Aplousobranchia</taxon>
        <taxon>Clavelinidae</taxon>
        <taxon>Clavelina</taxon>
    </lineage>
</organism>
<evidence type="ECO:0000256" key="3">
    <source>
        <dbReference type="ARBA" id="ARBA00022833"/>
    </source>
</evidence>
<dbReference type="PROSITE" id="PS50089">
    <property type="entry name" value="ZF_RING_2"/>
    <property type="match status" value="1"/>
</dbReference>
<dbReference type="InterPro" id="IPR017907">
    <property type="entry name" value="Znf_RING_CS"/>
</dbReference>
<sequence>MIAPDIAAVLDEAFQQEKDLILRIRDINEHIVCALCAGYFIDATTISECSHTFCKSCIVKHLQTKKSCPECGQKIHETQPLLSLRSDRVMQDVVYKVVPNLFQGEQQREAEFYRSRGIDFALSGSHLLNIGTPLKYTQQKVIRESISGQEVYDRDVHKIPNLNTAHCYEYDEKICLQFSLHETMKDKLDESGEVQLENFHFFPIKEKFVRCPTRATVWHLKNIVSHLINFSVNDCKYEVCLSYCGHDLHESTCVKKLLMLHWYKNTNHDKRYIPMIEYQLLKRP</sequence>
<dbReference type="Proteomes" id="UP001642483">
    <property type="component" value="Unassembled WGS sequence"/>
</dbReference>
<dbReference type="PANTHER" id="PTHR10825">
    <property type="entry name" value="RING FINGER DOMAIN-CONTAINING, POLYCOMB GROUP COMPONENT"/>
    <property type="match status" value="1"/>
</dbReference>
<evidence type="ECO:0000259" key="6">
    <source>
        <dbReference type="PROSITE" id="PS50089"/>
    </source>
</evidence>